<protein>
    <submittedName>
        <fullName evidence="1">Uncharacterized protein</fullName>
    </submittedName>
</protein>
<gene>
    <name evidence="1" type="ORF">FJY68_01800</name>
</gene>
<evidence type="ECO:0000313" key="1">
    <source>
        <dbReference type="EMBL" id="MBM3330569.1"/>
    </source>
</evidence>
<dbReference type="AlphaFoldDB" id="A0A938BSE1"/>
<reference evidence="1" key="1">
    <citation type="submission" date="2019-03" db="EMBL/GenBank/DDBJ databases">
        <title>Lake Tanganyika Metagenome-Assembled Genomes (MAGs).</title>
        <authorList>
            <person name="Tran P."/>
        </authorList>
    </citation>
    <scope>NUCLEOTIDE SEQUENCE</scope>
    <source>
        <strain evidence="1">K_DeepCast_150m_m2_040</strain>
    </source>
</reference>
<accession>A0A938BSE1</accession>
<dbReference type="EMBL" id="VGIR01000006">
    <property type="protein sequence ID" value="MBM3330569.1"/>
    <property type="molecule type" value="Genomic_DNA"/>
</dbReference>
<sequence>MRRELCPELNPDLNLDLNPSLYRALFTKSYRSVFRLLFAPLFGSMYESMLAQLSVPMRLAMCRQRLGGRRPVGRGVGGRIVVLRPANTTRCGADTDASVSARMIRVLITYVLSLVPVTSTLRTY</sequence>
<name>A0A938BSE1_UNCW3</name>
<dbReference type="Proteomes" id="UP000779900">
    <property type="component" value="Unassembled WGS sequence"/>
</dbReference>
<comment type="caution">
    <text evidence="1">The sequence shown here is derived from an EMBL/GenBank/DDBJ whole genome shotgun (WGS) entry which is preliminary data.</text>
</comment>
<proteinExistence type="predicted"/>
<organism evidence="1 2">
    <name type="scientific">candidate division WOR-3 bacterium</name>
    <dbReference type="NCBI Taxonomy" id="2052148"/>
    <lineage>
        <taxon>Bacteria</taxon>
        <taxon>Bacteria division WOR-3</taxon>
    </lineage>
</organism>
<evidence type="ECO:0000313" key="2">
    <source>
        <dbReference type="Proteomes" id="UP000779900"/>
    </source>
</evidence>